<proteinExistence type="predicted"/>
<dbReference type="EMBL" id="FMAU01000004">
    <property type="protein sequence ID" value="SCC24713.1"/>
    <property type="molecule type" value="Genomic_DNA"/>
</dbReference>
<dbReference type="RefSeq" id="WP_058299404.1">
    <property type="nucleotide sequence ID" value="NZ_FMAU01000004.1"/>
</dbReference>
<dbReference type="SMART" id="SM00530">
    <property type="entry name" value="HTH_XRE"/>
    <property type="match status" value="1"/>
</dbReference>
<accession>A0A0V8HDL8</accession>
<name>A0A0V8HDL8_9BACI</name>
<dbReference type="Gene3D" id="1.10.260.40">
    <property type="entry name" value="lambda repressor-like DNA-binding domains"/>
    <property type="match status" value="1"/>
</dbReference>
<dbReference type="PROSITE" id="PS50943">
    <property type="entry name" value="HTH_CROC1"/>
    <property type="match status" value="1"/>
</dbReference>
<dbReference type="Proteomes" id="UP000181997">
    <property type="component" value="Unassembled WGS sequence"/>
</dbReference>
<dbReference type="Pfam" id="PF01381">
    <property type="entry name" value="HTH_3"/>
    <property type="match status" value="1"/>
</dbReference>
<dbReference type="InterPro" id="IPR001387">
    <property type="entry name" value="Cro/C1-type_HTH"/>
</dbReference>
<keyword evidence="3" id="KW-1185">Reference proteome</keyword>
<sequence>MKLKLHEELKWYREEVLELTQIEAAERLKIKSGSLSNYERGKREISLEMLIRFKEVYKIPTQEMNRILYGEESEGYTTDPMVLRESFEDEETSSIIEMLNANPKLKRTLASLTQQPEKRKEKFASQISSLYHFAQDW</sequence>
<protein>
    <submittedName>
        <fullName evidence="2">Helix-turn-helix</fullName>
    </submittedName>
</protein>
<dbReference type="GO" id="GO:0003677">
    <property type="term" value="F:DNA binding"/>
    <property type="evidence" value="ECO:0007669"/>
    <property type="project" value="InterPro"/>
</dbReference>
<dbReference type="SUPFAM" id="SSF47413">
    <property type="entry name" value="lambda repressor-like DNA-binding domains"/>
    <property type="match status" value="1"/>
</dbReference>
<feature type="domain" description="HTH cro/C1-type" evidence="1">
    <location>
        <begin position="19"/>
        <end position="64"/>
    </location>
</feature>
<evidence type="ECO:0000313" key="2">
    <source>
        <dbReference type="EMBL" id="SCC24713.1"/>
    </source>
</evidence>
<dbReference type="AlphaFoldDB" id="A0A0V8HDL8"/>
<organism evidence="2 3">
    <name type="scientific">[Bacillus] enclensis</name>
    <dbReference type="NCBI Taxonomy" id="1402860"/>
    <lineage>
        <taxon>Bacteria</taxon>
        <taxon>Bacillati</taxon>
        <taxon>Bacillota</taxon>
        <taxon>Bacilli</taxon>
        <taxon>Bacillales</taxon>
        <taxon>Bacillaceae</taxon>
        <taxon>Rossellomorea</taxon>
    </lineage>
</organism>
<dbReference type="CDD" id="cd00093">
    <property type="entry name" value="HTH_XRE"/>
    <property type="match status" value="1"/>
</dbReference>
<gene>
    <name evidence="2" type="ORF">GA0061094_3429</name>
</gene>
<dbReference type="OrthoDB" id="2968479at2"/>
<reference evidence="3" key="1">
    <citation type="submission" date="2016-08" db="EMBL/GenBank/DDBJ databases">
        <authorList>
            <person name="Varghese N."/>
            <person name="Submissions Spin"/>
        </authorList>
    </citation>
    <scope>NUCLEOTIDE SEQUENCE [LARGE SCALE GENOMIC DNA]</scope>
    <source>
        <strain evidence="3">SGD-1123</strain>
    </source>
</reference>
<evidence type="ECO:0000259" key="1">
    <source>
        <dbReference type="PROSITE" id="PS50943"/>
    </source>
</evidence>
<evidence type="ECO:0000313" key="3">
    <source>
        <dbReference type="Proteomes" id="UP000181997"/>
    </source>
</evidence>
<dbReference type="InterPro" id="IPR010982">
    <property type="entry name" value="Lambda_DNA-bd_dom_sf"/>
</dbReference>